<reference evidence="2 3" key="1">
    <citation type="submission" date="2023-01" db="EMBL/GenBank/DDBJ databases">
        <title>Analysis of 21 Apiospora genomes using comparative genomics revels a genus with tremendous synthesis potential of carbohydrate active enzymes and secondary metabolites.</title>
        <authorList>
            <person name="Sorensen T."/>
        </authorList>
    </citation>
    <scope>NUCLEOTIDE SEQUENCE [LARGE SCALE GENOMIC DNA]</scope>
    <source>
        <strain evidence="2 3">CBS 20057</strain>
    </source>
</reference>
<evidence type="ECO:0000313" key="3">
    <source>
        <dbReference type="Proteomes" id="UP001396898"/>
    </source>
</evidence>
<dbReference type="EMBL" id="JAQQWI010000016">
    <property type="protein sequence ID" value="KAK8008356.1"/>
    <property type="molecule type" value="Genomic_DNA"/>
</dbReference>
<dbReference type="InterPro" id="IPR043129">
    <property type="entry name" value="ATPase_NBD"/>
</dbReference>
<dbReference type="PANTHER" id="PTHR14187">
    <property type="entry name" value="ALPHA KINASE/ELONGATION FACTOR 2 KINASE"/>
    <property type="match status" value="1"/>
</dbReference>
<evidence type="ECO:0000256" key="1">
    <source>
        <dbReference type="SAM" id="MobiDB-lite"/>
    </source>
</evidence>
<protein>
    <recommendedName>
        <fullName evidence="4">Actin-like ATPase domain-containing protein</fullName>
    </recommendedName>
</protein>
<keyword evidence="3" id="KW-1185">Reference proteome</keyword>
<dbReference type="CDD" id="cd10170">
    <property type="entry name" value="ASKHA_NBD_HSP70"/>
    <property type="match status" value="1"/>
</dbReference>
<feature type="region of interest" description="Disordered" evidence="1">
    <location>
        <begin position="1"/>
        <end position="23"/>
    </location>
</feature>
<dbReference type="Gene3D" id="3.30.420.40">
    <property type="match status" value="1"/>
</dbReference>
<evidence type="ECO:0008006" key="4">
    <source>
        <dbReference type="Google" id="ProtNLM"/>
    </source>
</evidence>
<dbReference type="Proteomes" id="UP001396898">
    <property type="component" value="Unassembled WGS sequence"/>
</dbReference>
<dbReference type="SUPFAM" id="SSF53067">
    <property type="entry name" value="Actin-like ATPase domain"/>
    <property type="match status" value="2"/>
</dbReference>
<gene>
    <name evidence="2" type="ORF">PG991_010907</name>
</gene>
<sequence length="631" mass="71207">MPPQRTLRSRTAKKKEAAAKQNEQIAKQPEVVMAIGLDFGTTNSGFAYGLTGDQSIPGFILVDVIMEWHSYNKLTSERTSQKVPSRLHYDKQGALTWGHNIPKHARVLQWFKLLLLREDELPDYLRNSAHLREARALLQKLGTDAITVTADYLKLFWDHCIMKMKESKGKNLVEEATFQVSFTVPAIWSDTARKNLAEAVKRAGILDDRLPSSNNGVTPGKTTVKYISEPEAAAFFVLESQLGYRPDLKKGDRFMVVDCGVVEPAPKLKIRECTEGTGDLCGATFLDQAFREYLVGTVGKSTWDALSPRQKIDIMEATWEDNIKPDFTPDVQEAGAWPVNIPGQQEPIYLNSDEIRDVFQDSVITRIQGLVRAQINKMKVQQGIENDEVTPKTMEPNLTLVYFVILVGGFGQCKFLRLSIEETIKEVDGRIQLLLPQRNESWSAVCQGAAMARIREQSLVVTRKARSSIGYPIDEPWDRKKHVKNVTWEKFDKAREMRMAEDQMRLVQRAGDDVSTENEPAPYDLAFTMDESGPAKKEVPLYKALSRDPPPQLEPDDTSWQHVGDIKMEFPVHIEDIPAETNMKGRPVRMLVYDSHTNVNGAGFEFQAFYNGEVVGQYTVTSDADDSLFVD</sequence>
<evidence type="ECO:0000313" key="2">
    <source>
        <dbReference type="EMBL" id="KAK8008356.1"/>
    </source>
</evidence>
<proteinExistence type="predicted"/>
<organism evidence="2 3">
    <name type="scientific">Apiospora marii</name>
    <dbReference type="NCBI Taxonomy" id="335849"/>
    <lineage>
        <taxon>Eukaryota</taxon>
        <taxon>Fungi</taxon>
        <taxon>Dikarya</taxon>
        <taxon>Ascomycota</taxon>
        <taxon>Pezizomycotina</taxon>
        <taxon>Sordariomycetes</taxon>
        <taxon>Xylariomycetidae</taxon>
        <taxon>Amphisphaeriales</taxon>
        <taxon>Apiosporaceae</taxon>
        <taxon>Apiospora</taxon>
    </lineage>
</organism>
<name>A0ABR1REQ3_9PEZI</name>
<comment type="caution">
    <text evidence="2">The sequence shown here is derived from an EMBL/GenBank/DDBJ whole genome shotgun (WGS) entry which is preliminary data.</text>
</comment>
<accession>A0ABR1REQ3</accession>
<dbReference type="PANTHER" id="PTHR14187:SF5">
    <property type="entry name" value="HEAT SHOCK 70 KDA PROTEIN 12A"/>
    <property type="match status" value="1"/>
</dbReference>